<dbReference type="SUPFAM" id="SSF161098">
    <property type="entry name" value="MetI-like"/>
    <property type="match status" value="1"/>
</dbReference>
<feature type="transmembrane region" description="Helical" evidence="7">
    <location>
        <begin position="70"/>
        <end position="90"/>
    </location>
</feature>
<dbReference type="InterPro" id="IPR035906">
    <property type="entry name" value="MetI-like_sf"/>
</dbReference>
<gene>
    <name evidence="9" type="ORF">METZ01_LOCUS387628</name>
</gene>
<feature type="transmembrane region" description="Helical" evidence="7">
    <location>
        <begin position="172"/>
        <end position="193"/>
    </location>
</feature>
<protein>
    <recommendedName>
        <fullName evidence="8">ABC transmembrane type-1 domain-containing protein</fullName>
    </recommendedName>
</protein>
<dbReference type="AlphaFoldDB" id="A0A382UKH9"/>
<keyword evidence="2" id="KW-0813">Transport</keyword>
<dbReference type="PROSITE" id="PS50928">
    <property type="entry name" value="ABC_TM1"/>
    <property type="match status" value="1"/>
</dbReference>
<reference evidence="9" key="1">
    <citation type="submission" date="2018-05" db="EMBL/GenBank/DDBJ databases">
        <authorList>
            <person name="Lanie J.A."/>
            <person name="Ng W.-L."/>
            <person name="Kazmierczak K.M."/>
            <person name="Andrzejewski T.M."/>
            <person name="Davidsen T.M."/>
            <person name="Wayne K.J."/>
            <person name="Tettelin H."/>
            <person name="Glass J.I."/>
            <person name="Rusch D."/>
            <person name="Podicherti R."/>
            <person name="Tsui H.-C.T."/>
            <person name="Winkler M.E."/>
        </authorList>
    </citation>
    <scope>NUCLEOTIDE SEQUENCE</scope>
</reference>
<sequence length="203" mass="21880">PFAILFGLILTRYKSKSINLTLDVLISLPLVLPPVLSGYFLLVIFSPAGFVGAFLDNVLGIEIVFTKMAAVLACSVVSFPLMARAVIIALDSVNRDLEKIARSLGAGYIRMFFTVTLRESKYGVIAGILLGFARSLGEFGATIIFAGNIQGISRTIPLAIFQSIQTGNDNDLGLLIFCSVGLGVLAVLINYFLMNKSIRKNRG</sequence>
<keyword evidence="3" id="KW-1003">Cell membrane</keyword>
<dbReference type="PANTHER" id="PTHR30183:SF3">
    <property type="entry name" value="MOLYBDENUM TRANSPORT SYSTEM PERMEASE PROTEIN MODB"/>
    <property type="match status" value="1"/>
</dbReference>
<feature type="domain" description="ABC transmembrane type-1" evidence="8">
    <location>
        <begin position="1"/>
        <end position="193"/>
    </location>
</feature>
<comment type="subcellular location">
    <subcellularLocation>
        <location evidence="1">Cell membrane</location>
        <topology evidence="1">Multi-pass membrane protein</topology>
    </subcellularLocation>
</comment>
<dbReference type="GO" id="GO:0005886">
    <property type="term" value="C:plasma membrane"/>
    <property type="evidence" value="ECO:0007669"/>
    <property type="project" value="UniProtKB-SubCell"/>
</dbReference>
<evidence type="ECO:0000256" key="2">
    <source>
        <dbReference type="ARBA" id="ARBA00022448"/>
    </source>
</evidence>
<evidence type="ECO:0000256" key="7">
    <source>
        <dbReference type="SAM" id="Phobius"/>
    </source>
</evidence>
<name>A0A382UKH9_9ZZZZ</name>
<dbReference type="InterPro" id="IPR000515">
    <property type="entry name" value="MetI-like"/>
</dbReference>
<feature type="non-terminal residue" evidence="9">
    <location>
        <position position="1"/>
    </location>
</feature>
<organism evidence="9">
    <name type="scientific">marine metagenome</name>
    <dbReference type="NCBI Taxonomy" id="408172"/>
    <lineage>
        <taxon>unclassified sequences</taxon>
        <taxon>metagenomes</taxon>
        <taxon>ecological metagenomes</taxon>
    </lineage>
</organism>
<keyword evidence="5 7" id="KW-1133">Transmembrane helix</keyword>
<evidence type="ECO:0000256" key="4">
    <source>
        <dbReference type="ARBA" id="ARBA00022692"/>
    </source>
</evidence>
<feature type="transmembrane region" description="Helical" evidence="7">
    <location>
        <begin position="38"/>
        <end position="58"/>
    </location>
</feature>
<dbReference type="Gene3D" id="1.10.3720.10">
    <property type="entry name" value="MetI-like"/>
    <property type="match status" value="1"/>
</dbReference>
<dbReference type="Pfam" id="PF00528">
    <property type="entry name" value="BPD_transp_1"/>
    <property type="match status" value="1"/>
</dbReference>
<evidence type="ECO:0000256" key="1">
    <source>
        <dbReference type="ARBA" id="ARBA00004651"/>
    </source>
</evidence>
<evidence type="ECO:0000256" key="5">
    <source>
        <dbReference type="ARBA" id="ARBA00022989"/>
    </source>
</evidence>
<dbReference type="EMBL" id="UINC01144945">
    <property type="protein sequence ID" value="SVD34774.1"/>
    <property type="molecule type" value="Genomic_DNA"/>
</dbReference>
<evidence type="ECO:0000256" key="3">
    <source>
        <dbReference type="ARBA" id="ARBA00022475"/>
    </source>
</evidence>
<evidence type="ECO:0000256" key="6">
    <source>
        <dbReference type="ARBA" id="ARBA00023136"/>
    </source>
</evidence>
<dbReference type="GO" id="GO:0055085">
    <property type="term" value="P:transmembrane transport"/>
    <property type="evidence" value="ECO:0007669"/>
    <property type="project" value="InterPro"/>
</dbReference>
<proteinExistence type="predicted"/>
<keyword evidence="6 7" id="KW-0472">Membrane</keyword>
<keyword evidence="4 7" id="KW-0812">Transmembrane</keyword>
<dbReference type="CDD" id="cd06261">
    <property type="entry name" value="TM_PBP2"/>
    <property type="match status" value="1"/>
</dbReference>
<dbReference type="PANTHER" id="PTHR30183">
    <property type="entry name" value="MOLYBDENUM TRANSPORT SYSTEM PERMEASE PROTEIN MODB"/>
    <property type="match status" value="1"/>
</dbReference>
<evidence type="ECO:0000313" key="9">
    <source>
        <dbReference type="EMBL" id="SVD34774.1"/>
    </source>
</evidence>
<accession>A0A382UKH9</accession>
<evidence type="ECO:0000259" key="8">
    <source>
        <dbReference type="PROSITE" id="PS50928"/>
    </source>
</evidence>